<keyword evidence="1" id="KW-0472">Membrane</keyword>
<evidence type="ECO:0008006" key="4">
    <source>
        <dbReference type="Google" id="ProtNLM"/>
    </source>
</evidence>
<evidence type="ECO:0000313" key="2">
    <source>
        <dbReference type="EMBL" id="GMT29445.1"/>
    </source>
</evidence>
<reference evidence="2" key="1">
    <citation type="submission" date="2023-10" db="EMBL/GenBank/DDBJ databases">
        <title>Genome assembly of Pristionchus species.</title>
        <authorList>
            <person name="Yoshida K."/>
            <person name="Sommer R.J."/>
        </authorList>
    </citation>
    <scope>NUCLEOTIDE SEQUENCE</scope>
    <source>
        <strain evidence="2">RS5133</strain>
    </source>
</reference>
<dbReference type="PANTHER" id="PTHR45830:SF15">
    <property type="entry name" value="SERPENTINE RECEPTOR, CLASS I"/>
    <property type="match status" value="1"/>
</dbReference>
<keyword evidence="1" id="KW-0812">Transmembrane</keyword>
<accession>A0AAV5WG36</accession>
<dbReference type="AlphaFoldDB" id="A0AAV5WG36"/>
<feature type="transmembrane region" description="Helical" evidence="1">
    <location>
        <begin position="58"/>
        <end position="82"/>
    </location>
</feature>
<organism evidence="2 3">
    <name type="scientific">Pristionchus fissidentatus</name>
    <dbReference type="NCBI Taxonomy" id="1538716"/>
    <lineage>
        <taxon>Eukaryota</taxon>
        <taxon>Metazoa</taxon>
        <taxon>Ecdysozoa</taxon>
        <taxon>Nematoda</taxon>
        <taxon>Chromadorea</taxon>
        <taxon>Rhabditida</taxon>
        <taxon>Rhabditina</taxon>
        <taxon>Diplogasteromorpha</taxon>
        <taxon>Diplogasteroidea</taxon>
        <taxon>Neodiplogasteridae</taxon>
        <taxon>Pristionchus</taxon>
    </lineage>
</organism>
<evidence type="ECO:0000313" key="3">
    <source>
        <dbReference type="Proteomes" id="UP001432322"/>
    </source>
</evidence>
<sequence length="336" mass="39585">MSFNASLRYGFKLERAFFLDFSMSYMFYMPLITALTFHPIIQYLLIFQNKSMRREIRIGYIFTHLILDEWSFCFLFRIYPLIPIAALYCEGPLCTAGLDKQVLMSLLAIPVILINPPFIFLVARMHQMFVPLGGNWRMSIRLQCMLYVILNLLLIANVVGFGYFGRDHDRSAQIMEPELAWLKSRGGTIFLYGPPGDPQYFKWGEYVYPSAILIIAPTLIFLNADAMNNIRISSAVSSKQHHFLNLLHFLFFISFIDRFLSHFWTNCHLARAFLSSNGINDHQFCIFFIFKNQTNRKVWEFTFELLIPMCTNRSLRYGFEWDRDYFIDFYMKSAKL</sequence>
<dbReference type="PANTHER" id="PTHR45830">
    <property type="entry name" value="SERPENTINE RECEPTOR, CLASS I"/>
    <property type="match status" value="1"/>
</dbReference>
<evidence type="ECO:0000256" key="1">
    <source>
        <dbReference type="SAM" id="Phobius"/>
    </source>
</evidence>
<feature type="transmembrane region" description="Helical" evidence="1">
    <location>
        <begin position="25"/>
        <end position="46"/>
    </location>
</feature>
<comment type="caution">
    <text evidence="2">The sequence shown here is derived from an EMBL/GenBank/DDBJ whole genome shotgun (WGS) entry which is preliminary data.</text>
</comment>
<feature type="transmembrane region" description="Helical" evidence="1">
    <location>
        <begin position="206"/>
        <end position="222"/>
    </location>
</feature>
<dbReference type="Proteomes" id="UP001432322">
    <property type="component" value="Unassembled WGS sequence"/>
</dbReference>
<dbReference type="EMBL" id="BTSY01000005">
    <property type="protein sequence ID" value="GMT29445.1"/>
    <property type="molecule type" value="Genomic_DNA"/>
</dbReference>
<protein>
    <recommendedName>
        <fullName evidence="4">G protein-coupled receptor</fullName>
    </recommendedName>
</protein>
<keyword evidence="1" id="KW-1133">Transmembrane helix</keyword>
<proteinExistence type="predicted"/>
<feature type="transmembrane region" description="Helical" evidence="1">
    <location>
        <begin position="102"/>
        <end position="123"/>
    </location>
</feature>
<gene>
    <name evidence="2" type="ORF">PFISCL1PPCAC_20742</name>
</gene>
<feature type="transmembrane region" description="Helical" evidence="1">
    <location>
        <begin position="243"/>
        <end position="264"/>
    </location>
</feature>
<feature type="transmembrane region" description="Helical" evidence="1">
    <location>
        <begin position="144"/>
        <end position="165"/>
    </location>
</feature>
<name>A0AAV5WG36_9BILA</name>
<keyword evidence="3" id="KW-1185">Reference proteome</keyword>